<evidence type="ECO:0000313" key="1">
    <source>
        <dbReference type="EMBL" id="KAF7819226.1"/>
    </source>
</evidence>
<dbReference type="PANTHER" id="PTHR43689">
    <property type="entry name" value="HYDROLASE"/>
    <property type="match status" value="1"/>
</dbReference>
<gene>
    <name evidence="1" type="ORF">G2W53_024681</name>
</gene>
<proteinExistence type="predicted"/>
<dbReference type="AlphaFoldDB" id="A0A834TDL0"/>
<dbReference type="EMBL" id="JAAIUW010000008">
    <property type="protein sequence ID" value="KAF7819226.1"/>
    <property type="molecule type" value="Genomic_DNA"/>
</dbReference>
<organism evidence="1 2">
    <name type="scientific">Senna tora</name>
    <dbReference type="NCBI Taxonomy" id="362788"/>
    <lineage>
        <taxon>Eukaryota</taxon>
        <taxon>Viridiplantae</taxon>
        <taxon>Streptophyta</taxon>
        <taxon>Embryophyta</taxon>
        <taxon>Tracheophyta</taxon>
        <taxon>Spermatophyta</taxon>
        <taxon>Magnoliopsida</taxon>
        <taxon>eudicotyledons</taxon>
        <taxon>Gunneridae</taxon>
        <taxon>Pentapetalae</taxon>
        <taxon>rosids</taxon>
        <taxon>fabids</taxon>
        <taxon>Fabales</taxon>
        <taxon>Fabaceae</taxon>
        <taxon>Caesalpinioideae</taxon>
        <taxon>Cassia clade</taxon>
        <taxon>Senna</taxon>
    </lineage>
</organism>
<dbReference type="Proteomes" id="UP000634136">
    <property type="component" value="Unassembled WGS sequence"/>
</dbReference>
<dbReference type="PANTHER" id="PTHR43689:SF14">
    <property type="entry name" value="LYSOPHOSPHOLIPASE BODYGUARD 4-RELATED"/>
    <property type="match status" value="1"/>
</dbReference>
<dbReference type="InterPro" id="IPR029058">
    <property type="entry name" value="AB_hydrolase_fold"/>
</dbReference>
<name>A0A834TDL0_9FABA</name>
<reference evidence="1" key="1">
    <citation type="submission" date="2020-09" db="EMBL/GenBank/DDBJ databases">
        <title>Genome-Enabled Discovery of Anthraquinone Biosynthesis in Senna tora.</title>
        <authorList>
            <person name="Kang S.-H."/>
            <person name="Pandey R.P."/>
            <person name="Lee C.-M."/>
            <person name="Sim J.-S."/>
            <person name="Jeong J.-T."/>
            <person name="Choi B.-S."/>
            <person name="Jung M."/>
            <person name="Ginzburg D."/>
            <person name="Zhao K."/>
            <person name="Won S.Y."/>
            <person name="Oh T.-J."/>
            <person name="Yu Y."/>
            <person name="Kim N.-H."/>
            <person name="Lee O.R."/>
            <person name="Lee T.-H."/>
            <person name="Bashyal P."/>
            <person name="Kim T.-S."/>
            <person name="Lee W.-H."/>
            <person name="Kawkins C."/>
            <person name="Kim C.-K."/>
            <person name="Kim J.S."/>
            <person name="Ahn B.O."/>
            <person name="Rhee S.Y."/>
            <person name="Sohng J.K."/>
        </authorList>
    </citation>
    <scope>NUCLEOTIDE SEQUENCE</scope>
    <source>
        <tissue evidence="1">Leaf</tissue>
    </source>
</reference>
<comment type="caution">
    <text evidence="1">The sequence shown here is derived from an EMBL/GenBank/DDBJ whole genome shotgun (WGS) entry which is preliminary data.</text>
</comment>
<dbReference type="Gene3D" id="3.40.50.1820">
    <property type="entry name" value="alpha/beta hydrolase"/>
    <property type="match status" value="1"/>
</dbReference>
<sequence length="196" mass="22032">MGCIIALALAAKYPNSVKSITLVAPPYFPCGGDDASLNVLTKVAGKKLWPPLLFGSAFMSWYEHLGRFVCLIFCRNHRVWEKILKLITRKRDLHFTMIDLTRHTHQSAWSTMHNVICGGAKFMDGYLEVLSKAGVRINVVQGDKDVVVPMECCYNLKLKAPKAEVSIIKNADHGTVIFGREKQFAHYLENTWTSSC</sequence>
<protein>
    <submittedName>
        <fullName evidence="1">Putative lysophospholipase BODYGUARD 4</fullName>
    </submittedName>
</protein>
<evidence type="ECO:0000313" key="2">
    <source>
        <dbReference type="Proteomes" id="UP000634136"/>
    </source>
</evidence>
<accession>A0A834TDL0</accession>
<keyword evidence="2" id="KW-1185">Reference proteome</keyword>
<dbReference type="SUPFAM" id="SSF53474">
    <property type="entry name" value="alpha/beta-Hydrolases"/>
    <property type="match status" value="1"/>
</dbReference>
<dbReference type="OrthoDB" id="284184at2759"/>